<feature type="transmembrane region" description="Helical" evidence="8">
    <location>
        <begin position="243"/>
        <end position="269"/>
    </location>
</feature>
<dbReference type="SUPFAM" id="SSF161098">
    <property type="entry name" value="MetI-like"/>
    <property type="match status" value="1"/>
</dbReference>
<keyword evidence="6 8" id="KW-0472">Membrane</keyword>
<evidence type="ECO:0000256" key="5">
    <source>
        <dbReference type="ARBA" id="ARBA00022989"/>
    </source>
</evidence>
<keyword evidence="2 8" id="KW-0813">Transport</keyword>
<dbReference type="Pfam" id="PF00528">
    <property type="entry name" value="BPD_transp_1"/>
    <property type="match status" value="1"/>
</dbReference>
<dbReference type="GO" id="GO:0071916">
    <property type="term" value="F:dipeptide transmembrane transporter activity"/>
    <property type="evidence" value="ECO:0007669"/>
    <property type="project" value="TreeGrafter"/>
</dbReference>
<evidence type="ECO:0000313" key="10">
    <source>
        <dbReference type="EMBL" id="AMJ99290.1"/>
    </source>
</evidence>
<dbReference type="Proteomes" id="UP000063991">
    <property type="component" value="Chromosome"/>
</dbReference>
<accession>A0A126Q2P4</accession>
<dbReference type="InterPro" id="IPR035906">
    <property type="entry name" value="MetI-like_sf"/>
</dbReference>
<dbReference type="PANTHER" id="PTHR43163">
    <property type="entry name" value="DIPEPTIDE TRANSPORT SYSTEM PERMEASE PROTEIN DPPB-RELATED"/>
    <property type="match status" value="1"/>
</dbReference>
<evidence type="ECO:0000256" key="8">
    <source>
        <dbReference type="RuleBase" id="RU363032"/>
    </source>
</evidence>
<dbReference type="Gene3D" id="1.10.3720.10">
    <property type="entry name" value="MetI-like"/>
    <property type="match status" value="1"/>
</dbReference>
<comment type="similarity">
    <text evidence="7">Belongs to the binding-protein-dependent transport system permease family. OppBC subfamily.</text>
</comment>
<evidence type="ECO:0000256" key="4">
    <source>
        <dbReference type="ARBA" id="ARBA00022692"/>
    </source>
</evidence>
<keyword evidence="5 8" id="KW-1133">Transmembrane helix</keyword>
<dbReference type="InterPro" id="IPR000515">
    <property type="entry name" value="MetI-like"/>
</dbReference>
<gene>
    <name evidence="10" type="ORF">AVL55_14645</name>
</gene>
<dbReference type="Pfam" id="PF19300">
    <property type="entry name" value="BPD_transp_1_N"/>
    <property type="match status" value="1"/>
</dbReference>
<name>A0A126Q2P4_ALTMA</name>
<evidence type="ECO:0000259" key="9">
    <source>
        <dbReference type="PROSITE" id="PS50928"/>
    </source>
</evidence>
<dbReference type="CDD" id="cd06261">
    <property type="entry name" value="TM_PBP2"/>
    <property type="match status" value="1"/>
</dbReference>
<sequence length="327" mass="35376">MRKILLQRLLQAVLMAWSVGTLTFIITRSLPGDMAYKIAAGRYGDDAVSTSAANAVAEELGLHRSAFEQYVSWMTDLASLDLGNSLVTGAPIVVELQNQLSYTLVLAGLAILVSALIAFPLGIYSGIRSARKSENTSKSRASLFDKTALVFSTFVRSQPVFCLGLILIFIFALELNWLPVAGSSGFVYTILPVMTLGLSLAAISNRVIRNSTVNAVQSGYFHFAKIKGLSALEAFRCHALPNIVIPALAFMGIQLIGLIEGVIMIESLFAWPGIGHGLSHAVFARDITMLQGTALLMGMLFVLVNTLVDLSQYALDPRVRENRGYSQ</sequence>
<dbReference type="InterPro" id="IPR045621">
    <property type="entry name" value="BPD_transp_1_N"/>
</dbReference>
<evidence type="ECO:0000256" key="7">
    <source>
        <dbReference type="ARBA" id="ARBA00024202"/>
    </source>
</evidence>
<dbReference type="AlphaFoldDB" id="A0A126Q2P4"/>
<dbReference type="RefSeq" id="WP_061095633.1">
    <property type="nucleotide sequence ID" value="NZ_CP014323.1"/>
</dbReference>
<keyword evidence="3" id="KW-1003">Cell membrane</keyword>
<feature type="transmembrane region" description="Helical" evidence="8">
    <location>
        <begin position="148"/>
        <end position="173"/>
    </location>
</feature>
<proteinExistence type="inferred from homology"/>
<reference evidence="10 11" key="1">
    <citation type="submission" date="2015-12" db="EMBL/GenBank/DDBJ databases">
        <authorList>
            <person name="Shamseldin A."/>
            <person name="Moawad H."/>
            <person name="Abd El-Rahim W.M."/>
            <person name="Sadowsky M.J."/>
        </authorList>
    </citation>
    <scope>NUCLEOTIDE SEQUENCE [LARGE SCALE GENOMIC DNA]</scope>
    <source>
        <strain evidence="10 11">D7</strain>
    </source>
</reference>
<organism evidence="10 11">
    <name type="scientific">Alteromonas macleodii</name>
    <name type="common">Pseudoalteromonas macleodii</name>
    <dbReference type="NCBI Taxonomy" id="28108"/>
    <lineage>
        <taxon>Bacteria</taxon>
        <taxon>Pseudomonadati</taxon>
        <taxon>Pseudomonadota</taxon>
        <taxon>Gammaproteobacteria</taxon>
        <taxon>Alteromonadales</taxon>
        <taxon>Alteromonadaceae</taxon>
        <taxon>Alteromonas/Salinimonas group</taxon>
        <taxon>Alteromonas</taxon>
    </lineage>
</organism>
<evidence type="ECO:0000256" key="3">
    <source>
        <dbReference type="ARBA" id="ARBA00022475"/>
    </source>
</evidence>
<evidence type="ECO:0000256" key="1">
    <source>
        <dbReference type="ARBA" id="ARBA00004651"/>
    </source>
</evidence>
<dbReference type="GO" id="GO:0005886">
    <property type="term" value="C:plasma membrane"/>
    <property type="evidence" value="ECO:0007669"/>
    <property type="project" value="UniProtKB-SubCell"/>
</dbReference>
<evidence type="ECO:0000313" key="11">
    <source>
        <dbReference type="Proteomes" id="UP000063991"/>
    </source>
</evidence>
<evidence type="ECO:0000256" key="6">
    <source>
        <dbReference type="ARBA" id="ARBA00023136"/>
    </source>
</evidence>
<feature type="transmembrane region" description="Helical" evidence="8">
    <location>
        <begin position="104"/>
        <end position="127"/>
    </location>
</feature>
<keyword evidence="4 8" id="KW-0812">Transmembrane</keyword>
<feature type="transmembrane region" description="Helical" evidence="8">
    <location>
        <begin position="9"/>
        <end position="27"/>
    </location>
</feature>
<dbReference type="PROSITE" id="PS50928">
    <property type="entry name" value="ABC_TM1"/>
    <property type="match status" value="1"/>
</dbReference>
<feature type="domain" description="ABC transmembrane type-1" evidence="9">
    <location>
        <begin position="100"/>
        <end position="308"/>
    </location>
</feature>
<protein>
    <submittedName>
        <fullName evidence="10">ABC transporter permease</fullName>
    </submittedName>
</protein>
<feature type="transmembrane region" description="Helical" evidence="8">
    <location>
        <begin position="289"/>
        <end position="308"/>
    </location>
</feature>
<dbReference type="EMBL" id="CP014323">
    <property type="protein sequence ID" value="AMJ99290.1"/>
    <property type="molecule type" value="Genomic_DNA"/>
</dbReference>
<feature type="transmembrane region" description="Helical" evidence="8">
    <location>
        <begin position="185"/>
        <end position="203"/>
    </location>
</feature>
<comment type="subcellular location">
    <subcellularLocation>
        <location evidence="1 8">Cell membrane</location>
        <topology evidence="1 8">Multi-pass membrane protein</topology>
    </subcellularLocation>
</comment>
<evidence type="ECO:0000256" key="2">
    <source>
        <dbReference type="ARBA" id="ARBA00022448"/>
    </source>
</evidence>
<dbReference type="OrthoDB" id="9805855at2"/>
<dbReference type="PANTHER" id="PTHR43163:SF6">
    <property type="entry name" value="DIPEPTIDE TRANSPORT SYSTEM PERMEASE PROTEIN DPPB-RELATED"/>
    <property type="match status" value="1"/>
</dbReference>